<dbReference type="NCBIfam" id="TIGR02595">
    <property type="entry name" value="PEP_CTERM"/>
    <property type="match status" value="1"/>
</dbReference>
<keyword evidence="1" id="KW-0547">Nucleotide-binding</keyword>
<dbReference type="InterPro" id="IPR013424">
    <property type="entry name" value="Ice-binding_C"/>
</dbReference>
<dbReference type="PRINTS" id="PR01607">
    <property type="entry name" value="APYRASEFAMLY"/>
</dbReference>
<dbReference type="AlphaFoldDB" id="A0A4R6NE86"/>
<keyword evidence="1" id="KW-0732">Signal</keyword>
<dbReference type="PANTHER" id="PTHR11575">
    <property type="entry name" value="5'-NUCLEOTIDASE-RELATED"/>
    <property type="match status" value="1"/>
</dbReference>
<proteinExistence type="inferred from homology"/>
<name>A0A4R6NE86_9BURK</name>
<feature type="domain" description="Ice-binding protein C-terminal" evidence="3">
    <location>
        <begin position="625"/>
        <end position="650"/>
    </location>
</feature>
<dbReference type="InterPro" id="IPR036907">
    <property type="entry name" value="5'-Nucleotdase_C_sf"/>
</dbReference>
<dbReference type="PANTHER" id="PTHR11575:SF24">
    <property type="entry name" value="5'-NUCLEOTIDASE"/>
    <property type="match status" value="1"/>
</dbReference>
<dbReference type="InterPro" id="IPR029052">
    <property type="entry name" value="Metallo-depent_PP-like"/>
</dbReference>
<dbReference type="RefSeq" id="WP_246030664.1">
    <property type="nucleotide sequence ID" value="NZ_JAUFPJ010000001.1"/>
</dbReference>
<dbReference type="GO" id="GO:0000166">
    <property type="term" value="F:nucleotide binding"/>
    <property type="evidence" value="ECO:0007669"/>
    <property type="project" value="UniProtKB-KW"/>
</dbReference>
<sequence>MFSPQTSKLAARRPLGMSALSLALFIAFAPAQAEKLTLLHVGDQESWLLSAQGNLRDNASQAISFYGGVDRLASVMANAQAQAEAAGRTVLKLNAGDAFLPGPRWNASKALLGTAHADGGQDFFDAIAMRHIGFHAAVFGNHEFDEGAATAARFAAVSGTTYLSSNLNFQSTPAFASLANAGRVAPYTMVSTSKGHQIALVGATTPLLPRISSPGPVSLLNHDPLQSEQQNLIRMTELVQQNVDAARAAGAKTVVLMSHLQNWNNERQIVIPRLQGVDVVVSGGGHELMADADDRLLPGDARALTGHPQLVKDRTGRDVAVVTSSFGNRYVGELNIEVDDSTGAIRAIEGSRLLRVSGNAADADRVQGDSFLKTSVIDPVKGYVDVLNSTRIGSSQVSLNGVRGSKGLPGSFEAGVRNSETNLGNLVADAMRFAGKADVAIQNGGGIRAGIAAGDVTVGDTFNVLPFTNLVRRAPSVDAGQLKQILEHSVATASAAGDVNGRFAQVSGLRVIYDTQRNAGSRVLKVTLDDGTVLIDNGVVVNGLRRFSLSTIDFTAAGGDGYPFAAAGVLFENAVDTITYQEALERFISSPLAQGGLGGLITAERYGTANPLDAAGRLVDVALAPIPEPGTYGMMALGLGLLGWLQRRRRTAHPAAAAAA</sequence>
<dbReference type="Gene3D" id="3.60.21.10">
    <property type="match status" value="1"/>
</dbReference>
<gene>
    <name evidence="4" type="ORF">DFR39_101840</name>
</gene>
<dbReference type="Pfam" id="PF02872">
    <property type="entry name" value="5_nucleotid_C"/>
    <property type="match status" value="1"/>
</dbReference>
<evidence type="ECO:0000256" key="1">
    <source>
        <dbReference type="RuleBase" id="RU362119"/>
    </source>
</evidence>
<dbReference type="InterPro" id="IPR008334">
    <property type="entry name" value="5'-Nucleotdase_C"/>
</dbReference>
<dbReference type="SUPFAM" id="SSF55816">
    <property type="entry name" value="5'-nucleotidase (syn. UDP-sugar hydrolase), C-terminal domain"/>
    <property type="match status" value="1"/>
</dbReference>
<dbReference type="SUPFAM" id="SSF56300">
    <property type="entry name" value="Metallo-dependent phosphatases"/>
    <property type="match status" value="1"/>
</dbReference>
<dbReference type="EMBL" id="SNXE01000001">
    <property type="protein sequence ID" value="TDP13365.1"/>
    <property type="molecule type" value="Genomic_DNA"/>
</dbReference>
<evidence type="ECO:0000313" key="5">
    <source>
        <dbReference type="Proteomes" id="UP000295357"/>
    </source>
</evidence>
<dbReference type="InterPro" id="IPR006179">
    <property type="entry name" value="5_nucleotidase/apyrase"/>
</dbReference>
<dbReference type="Pfam" id="PF07589">
    <property type="entry name" value="PEP-CTERM"/>
    <property type="match status" value="1"/>
</dbReference>
<feature type="domain" description="5'-Nucleotidase C-terminal" evidence="2">
    <location>
        <begin position="416"/>
        <end position="565"/>
    </location>
</feature>
<keyword evidence="1" id="KW-0378">Hydrolase</keyword>
<evidence type="ECO:0000259" key="3">
    <source>
        <dbReference type="Pfam" id="PF07589"/>
    </source>
</evidence>
<reference evidence="4 5" key="1">
    <citation type="submission" date="2019-03" db="EMBL/GenBank/DDBJ databases">
        <title>Genomic Encyclopedia of Type Strains, Phase IV (KMG-IV): sequencing the most valuable type-strain genomes for metagenomic binning, comparative biology and taxonomic classification.</title>
        <authorList>
            <person name="Goeker M."/>
        </authorList>
    </citation>
    <scope>NUCLEOTIDE SEQUENCE [LARGE SCALE GENOMIC DNA]</scope>
    <source>
        <strain evidence="4 5">DSM 25082</strain>
    </source>
</reference>
<accession>A0A4R6NE86</accession>
<organism evidence="4 5">
    <name type="scientific">Roseateles asaccharophilus</name>
    <dbReference type="NCBI Taxonomy" id="582607"/>
    <lineage>
        <taxon>Bacteria</taxon>
        <taxon>Pseudomonadati</taxon>
        <taxon>Pseudomonadota</taxon>
        <taxon>Betaproteobacteria</taxon>
        <taxon>Burkholderiales</taxon>
        <taxon>Sphaerotilaceae</taxon>
        <taxon>Roseateles</taxon>
    </lineage>
</organism>
<dbReference type="GO" id="GO:0008768">
    <property type="term" value="F:UDP-sugar diphosphatase activity"/>
    <property type="evidence" value="ECO:0007669"/>
    <property type="project" value="TreeGrafter"/>
</dbReference>
<dbReference type="GO" id="GO:0008253">
    <property type="term" value="F:5'-nucleotidase activity"/>
    <property type="evidence" value="ECO:0007669"/>
    <property type="project" value="TreeGrafter"/>
</dbReference>
<dbReference type="GO" id="GO:0009166">
    <property type="term" value="P:nucleotide catabolic process"/>
    <property type="evidence" value="ECO:0007669"/>
    <property type="project" value="InterPro"/>
</dbReference>
<comment type="caution">
    <text evidence="4">The sequence shown here is derived from an EMBL/GenBank/DDBJ whole genome shotgun (WGS) entry which is preliminary data.</text>
</comment>
<protein>
    <submittedName>
        <fullName evidence="4">5'-nucleotidase</fullName>
    </submittedName>
</protein>
<dbReference type="Proteomes" id="UP000295357">
    <property type="component" value="Unassembled WGS sequence"/>
</dbReference>
<feature type="chain" id="PRO_5020927360" evidence="1">
    <location>
        <begin position="34"/>
        <end position="660"/>
    </location>
</feature>
<dbReference type="Gene3D" id="3.90.780.10">
    <property type="entry name" value="5'-Nucleotidase, C-terminal domain"/>
    <property type="match status" value="1"/>
</dbReference>
<evidence type="ECO:0000259" key="2">
    <source>
        <dbReference type="Pfam" id="PF02872"/>
    </source>
</evidence>
<feature type="signal peptide" evidence="1">
    <location>
        <begin position="1"/>
        <end position="33"/>
    </location>
</feature>
<keyword evidence="5" id="KW-1185">Reference proteome</keyword>
<evidence type="ECO:0000313" key="4">
    <source>
        <dbReference type="EMBL" id="TDP13365.1"/>
    </source>
</evidence>
<dbReference type="GO" id="GO:0030288">
    <property type="term" value="C:outer membrane-bounded periplasmic space"/>
    <property type="evidence" value="ECO:0007669"/>
    <property type="project" value="TreeGrafter"/>
</dbReference>
<comment type="similarity">
    <text evidence="1">Belongs to the 5'-nucleotidase family.</text>
</comment>